<comment type="caution">
    <text evidence="2">The sequence shown here is derived from an EMBL/GenBank/DDBJ whole genome shotgun (WGS) entry which is preliminary data.</text>
</comment>
<organism evidence="2 3">
    <name type="scientific">Solanum commersonii</name>
    <name type="common">Commerson's wild potato</name>
    <name type="synonym">Commerson's nightshade</name>
    <dbReference type="NCBI Taxonomy" id="4109"/>
    <lineage>
        <taxon>Eukaryota</taxon>
        <taxon>Viridiplantae</taxon>
        <taxon>Streptophyta</taxon>
        <taxon>Embryophyta</taxon>
        <taxon>Tracheophyta</taxon>
        <taxon>Spermatophyta</taxon>
        <taxon>Magnoliopsida</taxon>
        <taxon>eudicotyledons</taxon>
        <taxon>Gunneridae</taxon>
        <taxon>Pentapetalae</taxon>
        <taxon>asterids</taxon>
        <taxon>lamiids</taxon>
        <taxon>Solanales</taxon>
        <taxon>Solanaceae</taxon>
        <taxon>Solanoideae</taxon>
        <taxon>Solaneae</taxon>
        <taxon>Solanum</taxon>
    </lineage>
</organism>
<gene>
    <name evidence="2" type="ORF">H5410_014216</name>
</gene>
<keyword evidence="3" id="KW-1185">Reference proteome</keyword>
<protein>
    <submittedName>
        <fullName evidence="2">Uncharacterized protein</fullName>
    </submittedName>
</protein>
<dbReference type="AlphaFoldDB" id="A0A9J5ZQD4"/>
<dbReference type="Proteomes" id="UP000824120">
    <property type="component" value="Chromosome 3"/>
</dbReference>
<evidence type="ECO:0000313" key="3">
    <source>
        <dbReference type="Proteomes" id="UP000824120"/>
    </source>
</evidence>
<reference evidence="2 3" key="1">
    <citation type="submission" date="2020-09" db="EMBL/GenBank/DDBJ databases">
        <title>De no assembly of potato wild relative species, Solanum commersonii.</title>
        <authorList>
            <person name="Cho K."/>
        </authorList>
    </citation>
    <scope>NUCLEOTIDE SEQUENCE [LARGE SCALE GENOMIC DNA]</scope>
    <source>
        <strain evidence="2">LZ3.2</strain>
        <tissue evidence="2">Leaf</tissue>
    </source>
</reference>
<feature type="compositionally biased region" description="Low complexity" evidence="1">
    <location>
        <begin position="62"/>
        <end position="78"/>
    </location>
</feature>
<evidence type="ECO:0000313" key="2">
    <source>
        <dbReference type="EMBL" id="KAG5614392.1"/>
    </source>
</evidence>
<dbReference type="EMBL" id="JACXVP010000003">
    <property type="protein sequence ID" value="KAG5614392.1"/>
    <property type="molecule type" value="Genomic_DNA"/>
</dbReference>
<accession>A0A9J5ZQD4</accession>
<name>A0A9J5ZQD4_SOLCO</name>
<feature type="region of interest" description="Disordered" evidence="1">
    <location>
        <begin position="56"/>
        <end position="78"/>
    </location>
</feature>
<proteinExistence type="predicted"/>
<sequence length="78" mass="8968">MDKLLKRISLQYLDEQTGTIQESQNNNHKDDGVVGEEQFNRDKFQGDLQQILNKKRELSNIDQSTDDNTQAADANDNE</sequence>
<evidence type="ECO:0000256" key="1">
    <source>
        <dbReference type="SAM" id="MobiDB-lite"/>
    </source>
</evidence>